<dbReference type="AlphaFoldDB" id="A0A418VV29"/>
<evidence type="ECO:0000256" key="7">
    <source>
        <dbReference type="ARBA" id="ARBA00023012"/>
    </source>
</evidence>
<dbReference type="Gene3D" id="1.20.120.160">
    <property type="entry name" value="HPT domain"/>
    <property type="match status" value="1"/>
</dbReference>
<dbReference type="GO" id="GO:0006935">
    <property type="term" value="P:chemotaxis"/>
    <property type="evidence" value="ECO:0007669"/>
    <property type="project" value="InterPro"/>
</dbReference>
<evidence type="ECO:0000259" key="12">
    <source>
        <dbReference type="PROSITE" id="PS50851"/>
    </source>
</evidence>
<dbReference type="Pfam" id="PF01627">
    <property type="entry name" value="Hpt"/>
    <property type="match status" value="1"/>
</dbReference>
<accession>A0A418VV29</accession>
<keyword evidence="6" id="KW-0418">Kinase</keyword>
<dbReference type="InterPro" id="IPR008207">
    <property type="entry name" value="Sig_transdc_His_kin_Hpt_dom"/>
</dbReference>
<comment type="caution">
    <text evidence="14">The sequence shown here is derived from an EMBL/GenBank/DDBJ whole genome shotgun (WGS) entry which is preliminary data.</text>
</comment>
<keyword evidence="4 9" id="KW-0597">Phosphoprotein</keyword>
<dbReference type="SMART" id="SM00387">
    <property type="entry name" value="HATPase_c"/>
    <property type="match status" value="1"/>
</dbReference>
<dbReference type="Pfam" id="PF02518">
    <property type="entry name" value="HATPase_c"/>
    <property type="match status" value="1"/>
</dbReference>
<feature type="domain" description="HPt" evidence="13">
    <location>
        <begin position="4"/>
        <end position="105"/>
    </location>
</feature>
<dbReference type="PROSITE" id="PS50851">
    <property type="entry name" value="CHEW"/>
    <property type="match status" value="1"/>
</dbReference>
<dbReference type="SUPFAM" id="SSF55874">
    <property type="entry name" value="ATPase domain of HSP90 chaperone/DNA topoisomerase II/histidine kinase"/>
    <property type="match status" value="1"/>
</dbReference>
<dbReference type="InterPro" id="IPR004358">
    <property type="entry name" value="Sig_transdc_His_kin-like_C"/>
</dbReference>
<dbReference type="SMART" id="SM00073">
    <property type="entry name" value="HPT"/>
    <property type="match status" value="1"/>
</dbReference>
<feature type="domain" description="Histidine kinase" evidence="11">
    <location>
        <begin position="549"/>
        <end position="789"/>
    </location>
</feature>
<evidence type="ECO:0000256" key="3">
    <source>
        <dbReference type="ARBA" id="ARBA00021495"/>
    </source>
</evidence>
<dbReference type="Proteomes" id="UP000283458">
    <property type="component" value="Unassembled WGS sequence"/>
</dbReference>
<dbReference type="PROSITE" id="PS50109">
    <property type="entry name" value="HIS_KIN"/>
    <property type="match status" value="1"/>
</dbReference>
<dbReference type="CDD" id="cd00088">
    <property type="entry name" value="HPT"/>
    <property type="match status" value="1"/>
</dbReference>
<dbReference type="InterPro" id="IPR036890">
    <property type="entry name" value="HATPase_C_sf"/>
</dbReference>
<dbReference type="RefSeq" id="WP_119831102.1">
    <property type="nucleotide sequence ID" value="NZ_QYUL01000002.1"/>
</dbReference>
<evidence type="ECO:0000256" key="5">
    <source>
        <dbReference type="ARBA" id="ARBA00022679"/>
    </source>
</evidence>
<dbReference type="GO" id="GO:0000155">
    <property type="term" value="F:phosphorelay sensor kinase activity"/>
    <property type="evidence" value="ECO:0007669"/>
    <property type="project" value="UniProtKB-ARBA"/>
</dbReference>
<dbReference type="InterPro" id="IPR005467">
    <property type="entry name" value="His_kinase_dom"/>
</dbReference>
<evidence type="ECO:0000259" key="11">
    <source>
        <dbReference type="PROSITE" id="PS50109"/>
    </source>
</evidence>
<dbReference type="EMBL" id="QYUL01000002">
    <property type="protein sequence ID" value="RJF81012.1"/>
    <property type="molecule type" value="Genomic_DNA"/>
</dbReference>
<dbReference type="EC" id="2.7.13.3" evidence="2"/>
<evidence type="ECO:0000256" key="10">
    <source>
        <dbReference type="SAM" id="MobiDB-lite"/>
    </source>
</evidence>
<dbReference type="InterPro" id="IPR002545">
    <property type="entry name" value="CheW-lke_dom"/>
</dbReference>
<evidence type="ECO:0000313" key="15">
    <source>
        <dbReference type="Proteomes" id="UP000283458"/>
    </source>
</evidence>
<dbReference type="InterPro" id="IPR003594">
    <property type="entry name" value="HATPase_dom"/>
</dbReference>
<dbReference type="FunFam" id="3.30.565.10:FF:000016">
    <property type="entry name" value="Chemotaxis protein CheA, putative"/>
    <property type="match status" value="1"/>
</dbReference>
<feature type="modified residue" description="Phosphohistidine" evidence="9">
    <location>
        <position position="48"/>
    </location>
</feature>
<keyword evidence="5" id="KW-0808">Transferase</keyword>
<evidence type="ECO:0000256" key="8">
    <source>
        <dbReference type="ARBA" id="ARBA00035100"/>
    </source>
</evidence>
<keyword evidence="15" id="KW-1185">Reference proteome</keyword>
<dbReference type="SMART" id="SM00260">
    <property type="entry name" value="CheW"/>
    <property type="match status" value="1"/>
</dbReference>
<evidence type="ECO:0000256" key="1">
    <source>
        <dbReference type="ARBA" id="ARBA00000085"/>
    </source>
</evidence>
<evidence type="ECO:0000256" key="9">
    <source>
        <dbReference type="PROSITE-ProRule" id="PRU00110"/>
    </source>
</evidence>
<sequence>MSDLDDPIEEFWSLFGAELDEYLAAIESILAASPVDPARVDELFRAFHSVKGGSAALALRCIETVAHAAEDVLHLVRAGKTTLSTDLVSALLEAVDEMRRLQDTAMATRTDQPVNGAIVARLKTHLTGGAPAAAPVAPVAAPVAPVASAPSPVPNAVAAPERPPAAPALTVDPSVLEAIQDAVLGLIGAIDAEDPGDAALALAEAAEPAELHGIVGAALRIAGGAAGRWGWLDLVLRLRGVESASGQSVGAFALSAALEGLFADLLLEHAGALKSTPENPAVWLHAARLFVGLEVEAGAELADLIAARLLRGEETPDVDDLADLCALTGISVSSGMEIPRDEITALRDRWLGTEGVVAEDAPVALPVEHAHAWPADILMRMAVAETDGGALLLVLLDLEHDPAVAEAVSERLRQERCLYNRSRLDLRGGMFEYVVAVRGDPTGFARELAELDPGRACVRSIRVTDASATPGAEIGGATPGPAPVLLPALAATATAPSVPNPPTSSPAAPVAAQMAAPSVAAPATTPAAAPRPADAMVRVPSAAIDGFMDVIGELRLGLTALSLSLGEEGARPTNPAARATYDEMRRLDRAVRQLYEGAIALRVVPIGTLFTRLLRPIRDTAVLVGKEVALTTAGEDVQVDKAMIEMLVDPLTHIVRNSVDHGIESPERRAAAGKPAQGSIRIRARQTASLAIVEVEDDGGGIDVARVRDKAVSKGLIGAAEAASLPDGEALNLILLPGFSTRDEVTATSGRGVGMDIVLTAIKKLGGHLAIDSRPGLGTRMTIEFPVSAAMQRVLTAEVAGQMVAIHERSVREVVEVTPDRLRRIGRRLSLSLRGRFLPVVDLGALLGLRAPSADAPTVRRTVVVADDGDAQIGLMIDRLAVRREVFFKRLHPLIEGNALIAGAAVIGAGSVMFALDTPALFARAVDWLEPPPHANPDRRSGEREDPCSAV</sequence>
<comment type="function">
    <text evidence="8">Involved in the transmission of sensory signals from the chemoreceptors to the flagellar motors. CheA is autophosphorylated; it can transfer its phosphate group to either CheB or CheY.</text>
</comment>
<dbReference type="PANTHER" id="PTHR43395:SF8">
    <property type="entry name" value="HISTIDINE KINASE"/>
    <property type="match status" value="1"/>
</dbReference>
<dbReference type="SUPFAM" id="SSF47226">
    <property type="entry name" value="Histidine-containing phosphotransfer domain, HPT domain"/>
    <property type="match status" value="1"/>
</dbReference>
<evidence type="ECO:0000259" key="13">
    <source>
        <dbReference type="PROSITE" id="PS50894"/>
    </source>
</evidence>
<comment type="catalytic activity">
    <reaction evidence="1">
        <text>ATP + protein L-histidine = ADP + protein N-phospho-L-histidine.</text>
        <dbReference type="EC" id="2.7.13.3"/>
    </reaction>
</comment>
<proteinExistence type="predicted"/>
<dbReference type="Gene3D" id="3.30.565.10">
    <property type="entry name" value="Histidine kinase-like ATPase, C-terminal domain"/>
    <property type="match status" value="1"/>
</dbReference>
<dbReference type="OrthoDB" id="7292702at2"/>
<evidence type="ECO:0000256" key="2">
    <source>
        <dbReference type="ARBA" id="ARBA00012438"/>
    </source>
</evidence>
<dbReference type="Gene3D" id="2.30.30.40">
    <property type="entry name" value="SH3 Domains"/>
    <property type="match status" value="1"/>
</dbReference>
<dbReference type="SUPFAM" id="SSF50341">
    <property type="entry name" value="CheW-like"/>
    <property type="match status" value="1"/>
</dbReference>
<evidence type="ECO:0000256" key="6">
    <source>
        <dbReference type="ARBA" id="ARBA00022777"/>
    </source>
</evidence>
<dbReference type="PROSITE" id="PS50894">
    <property type="entry name" value="HPT"/>
    <property type="match status" value="1"/>
</dbReference>
<organism evidence="14 15">
    <name type="scientific">Azospirillum cavernae</name>
    <dbReference type="NCBI Taxonomy" id="2320860"/>
    <lineage>
        <taxon>Bacteria</taxon>
        <taxon>Pseudomonadati</taxon>
        <taxon>Pseudomonadota</taxon>
        <taxon>Alphaproteobacteria</taxon>
        <taxon>Rhodospirillales</taxon>
        <taxon>Azospirillaceae</taxon>
        <taxon>Azospirillum</taxon>
    </lineage>
</organism>
<reference evidence="14 15" key="1">
    <citation type="submission" date="2018-09" db="EMBL/GenBank/DDBJ databases">
        <authorList>
            <person name="Zhu H."/>
        </authorList>
    </citation>
    <scope>NUCLEOTIDE SEQUENCE [LARGE SCALE GENOMIC DNA]</scope>
    <source>
        <strain evidence="14 15">K2W22B-5</strain>
    </source>
</reference>
<name>A0A418VV29_9PROT</name>
<dbReference type="PANTHER" id="PTHR43395">
    <property type="entry name" value="SENSOR HISTIDINE KINASE CHEA"/>
    <property type="match status" value="1"/>
</dbReference>
<evidence type="ECO:0000313" key="14">
    <source>
        <dbReference type="EMBL" id="RJF81012.1"/>
    </source>
</evidence>
<dbReference type="Pfam" id="PF01584">
    <property type="entry name" value="CheW"/>
    <property type="match status" value="1"/>
</dbReference>
<evidence type="ECO:0000256" key="4">
    <source>
        <dbReference type="ARBA" id="ARBA00022553"/>
    </source>
</evidence>
<feature type="compositionally biased region" description="Basic and acidic residues" evidence="10">
    <location>
        <begin position="936"/>
        <end position="951"/>
    </location>
</feature>
<dbReference type="InterPro" id="IPR051315">
    <property type="entry name" value="Bact_Chemotaxis_CheA"/>
</dbReference>
<feature type="region of interest" description="Disordered" evidence="10">
    <location>
        <begin position="932"/>
        <end position="951"/>
    </location>
</feature>
<keyword evidence="7" id="KW-0902">Two-component regulatory system</keyword>
<protein>
    <recommendedName>
        <fullName evidence="3">Chemotaxis protein CheA</fullName>
        <ecNumber evidence="2">2.7.13.3</ecNumber>
    </recommendedName>
</protein>
<dbReference type="InterPro" id="IPR036061">
    <property type="entry name" value="CheW-like_dom_sf"/>
</dbReference>
<dbReference type="PRINTS" id="PR00344">
    <property type="entry name" value="BCTRLSENSOR"/>
</dbReference>
<gene>
    <name evidence="14" type="ORF">D3877_12335</name>
</gene>
<feature type="domain" description="CheW-like" evidence="12">
    <location>
        <begin position="791"/>
        <end position="927"/>
    </location>
</feature>
<dbReference type="InterPro" id="IPR036641">
    <property type="entry name" value="HPT_dom_sf"/>
</dbReference>